<dbReference type="Proteomes" id="UP000188219">
    <property type="component" value="Chromosome"/>
</dbReference>
<keyword evidence="1" id="KW-0560">Oxidoreductase</keyword>
<dbReference type="InterPro" id="IPR036188">
    <property type="entry name" value="FAD/NAD-bd_sf"/>
</dbReference>
<organism evidence="3 4">
    <name type="scientific">Microbulbifer agarilyticus</name>
    <dbReference type="NCBI Taxonomy" id="260552"/>
    <lineage>
        <taxon>Bacteria</taxon>
        <taxon>Pseudomonadati</taxon>
        <taxon>Pseudomonadota</taxon>
        <taxon>Gammaproteobacteria</taxon>
        <taxon>Cellvibrionales</taxon>
        <taxon>Microbulbiferaceae</taxon>
        <taxon>Microbulbifer</taxon>
    </lineage>
</organism>
<evidence type="ECO:0000313" key="4">
    <source>
        <dbReference type="Proteomes" id="UP000188219"/>
    </source>
</evidence>
<gene>
    <name evidence="3" type="ORF">Mag101_08780</name>
</gene>
<dbReference type="Gene3D" id="3.50.50.60">
    <property type="entry name" value="FAD/NAD(P)-binding domain"/>
    <property type="match status" value="1"/>
</dbReference>
<dbReference type="Gene3D" id="3.30.9.10">
    <property type="entry name" value="D-Amino Acid Oxidase, subunit A, domain 2"/>
    <property type="match status" value="1"/>
</dbReference>
<dbReference type="RefSeq" id="WP_077403602.1">
    <property type="nucleotide sequence ID" value="NZ_CP019650.1"/>
</dbReference>
<dbReference type="OrthoDB" id="6925984at2"/>
<dbReference type="PANTHER" id="PTHR13847:SF281">
    <property type="entry name" value="FAD DEPENDENT OXIDOREDUCTASE DOMAIN-CONTAINING PROTEIN"/>
    <property type="match status" value="1"/>
</dbReference>
<dbReference type="EMBL" id="CP019650">
    <property type="protein sequence ID" value="AQQ67723.1"/>
    <property type="molecule type" value="Genomic_DNA"/>
</dbReference>
<dbReference type="GO" id="GO:0016491">
    <property type="term" value="F:oxidoreductase activity"/>
    <property type="evidence" value="ECO:0007669"/>
    <property type="project" value="UniProtKB-KW"/>
</dbReference>
<dbReference type="InterPro" id="IPR006076">
    <property type="entry name" value="FAD-dep_OxRdtase"/>
</dbReference>
<sequence>MTASGSVSKLLGHTDSYYAASANPTGDHPRLQGDVEADVCIIGAGYTGLSSALHLAERGYKVVVLEAERIGWGASGRNGGHVGVGQRKGQEDLEKMLGLDTAKVLWGMGVEAVQLVESLINKHDIKCDLKRGIMHLAAKASHDDELKDEVELLNERYGYDQIRYADRHEVGKLVGSERFHGGQVDSGSLHLHPLNFALGLADAAAAAGVQFYEHSRVTSYHGGSPCVVSTSGGRVYAKNVVLACNGYLGGLEPRMAGRIMPINNFVLATEPLSEGLAQELIANDYALQDTLFVINYWKLSGDNRLVFGGGENYTSRFPQDIRGFVRKYMLEIYPQLEDTRIDYGWGGTLAITMNRMPSIGRLEPNVYYSQGYSGHGVPTATFAGKILSEVIAGTEERFDILSRIPTPRFPGGTLLRWPGLVAGMLYYSMMDKLGR</sequence>
<evidence type="ECO:0000259" key="2">
    <source>
        <dbReference type="Pfam" id="PF01266"/>
    </source>
</evidence>
<dbReference type="AlphaFoldDB" id="A0A1Q2M4S2"/>
<dbReference type="eggNOG" id="COG0665">
    <property type="taxonomic scope" value="Bacteria"/>
</dbReference>
<dbReference type="SUPFAM" id="SSF51905">
    <property type="entry name" value="FAD/NAD(P)-binding domain"/>
    <property type="match status" value="1"/>
</dbReference>
<name>A0A1Q2M4S2_9GAMM</name>
<dbReference type="STRING" id="260552.Mag101_08780"/>
<evidence type="ECO:0000313" key="3">
    <source>
        <dbReference type="EMBL" id="AQQ67723.1"/>
    </source>
</evidence>
<evidence type="ECO:0000256" key="1">
    <source>
        <dbReference type="ARBA" id="ARBA00023002"/>
    </source>
</evidence>
<proteinExistence type="predicted"/>
<keyword evidence="4" id="KW-1185">Reference proteome</keyword>
<dbReference type="KEGG" id="maga:Mag101_08780"/>
<dbReference type="PANTHER" id="PTHR13847">
    <property type="entry name" value="SARCOSINE DEHYDROGENASE-RELATED"/>
    <property type="match status" value="1"/>
</dbReference>
<protein>
    <submittedName>
        <fullName evidence="3">Oxidoreductase</fullName>
    </submittedName>
</protein>
<reference evidence="3" key="1">
    <citation type="submission" date="2017-02" db="EMBL/GenBank/DDBJ databases">
        <title>Genome of Microbulbifer agarilyticus GP101.</title>
        <authorList>
            <person name="Jung J."/>
            <person name="Bae S.S."/>
            <person name="Baek K."/>
        </authorList>
    </citation>
    <scope>NUCLEOTIDE SEQUENCE [LARGE SCALE GENOMIC DNA]</scope>
    <source>
        <strain evidence="3">GP101</strain>
    </source>
</reference>
<accession>A0A1Q2M4S2</accession>
<dbReference type="GO" id="GO:0005737">
    <property type="term" value="C:cytoplasm"/>
    <property type="evidence" value="ECO:0007669"/>
    <property type="project" value="TreeGrafter"/>
</dbReference>
<feature type="domain" description="FAD dependent oxidoreductase" evidence="2">
    <location>
        <begin position="38"/>
        <end position="389"/>
    </location>
</feature>
<dbReference type="Pfam" id="PF01266">
    <property type="entry name" value="DAO"/>
    <property type="match status" value="1"/>
</dbReference>